<feature type="transmembrane region" description="Helical" evidence="1">
    <location>
        <begin position="20"/>
        <end position="41"/>
    </location>
</feature>
<evidence type="ECO:0000313" key="3">
    <source>
        <dbReference type="Proteomes" id="UP000289691"/>
    </source>
</evidence>
<feature type="transmembrane region" description="Helical" evidence="1">
    <location>
        <begin position="48"/>
        <end position="70"/>
    </location>
</feature>
<dbReference type="RefSeq" id="WP_129070268.1">
    <property type="nucleotide sequence ID" value="NZ_RDFA01000007.1"/>
</dbReference>
<dbReference type="Proteomes" id="UP000289691">
    <property type="component" value="Unassembled WGS sequence"/>
</dbReference>
<proteinExistence type="predicted"/>
<keyword evidence="1" id="KW-0472">Membrane</keyword>
<evidence type="ECO:0000256" key="1">
    <source>
        <dbReference type="SAM" id="Phobius"/>
    </source>
</evidence>
<reference evidence="2 3" key="1">
    <citation type="submission" date="2019-01" db="EMBL/GenBank/DDBJ databases">
        <title>Halorientalis sp. F13-25 a new haloarchaeum isolated from hypersaline water.</title>
        <authorList>
            <person name="Ana D.-V."/>
            <person name="Cristina S.-P."/>
            <person name="Antonio V."/>
        </authorList>
    </citation>
    <scope>NUCLEOTIDE SEQUENCE [LARGE SCALE GENOMIC DNA]</scope>
    <source>
        <strain evidence="2 3">F13-25</strain>
    </source>
</reference>
<protein>
    <submittedName>
        <fullName evidence="2">Uncharacterized protein</fullName>
    </submittedName>
</protein>
<feature type="transmembrane region" description="Helical" evidence="1">
    <location>
        <begin position="156"/>
        <end position="177"/>
    </location>
</feature>
<keyword evidence="1" id="KW-0812">Transmembrane</keyword>
<gene>
    <name evidence="2" type="ORF">EAF64_17465</name>
</gene>
<feature type="transmembrane region" description="Helical" evidence="1">
    <location>
        <begin position="258"/>
        <end position="275"/>
    </location>
</feature>
<name>A0A498KXT6_9EURY</name>
<organism evidence="2 3">
    <name type="scientific">Halorientalis pallida</name>
    <dbReference type="NCBI Taxonomy" id="2479928"/>
    <lineage>
        <taxon>Archaea</taxon>
        <taxon>Methanobacteriati</taxon>
        <taxon>Methanobacteriota</taxon>
        <taxon>Stenosarchaea group</taxon>
        <taxon>Halobacteria</taxon>
        <taxon>Halobacteriales</taxon>
        <taxon>Haloarculaceae</taxon>
        <taxon>Halorientalis</taxon>
    </lineage>
</organism>
<feature type="transmembrane region" description="Helical" evidence="1">
    <location>
        <begin position="204"/>
        <end position="225"/>
    </location>
</feature>
<evidence type="ECO:0000313" key="2">
    <source>
        <dbReference type="EMBL" id="RXK46935.1"/>
    </source>
</evidence>
<keyword evidence="1" id="KW-1133">Transmembrane helix</keyword>
<accession>A0A498KXT6</accession>
<comment type="caution">
    <text evidence="2">The sequence shown here is derived from an EMBL/GenBank/DDBJ whole genome shotgun (WGS) entry which is preliminary data.</text>
</comment>
<dbReference type="AlphaFoldDB" id="A0A498KXT6"/>
<feature type="transmembrane region" description="Helical" evidence="1">
    <location>
        <begin position="122"/>
        <end position="144"/>
    </location>
</feature>
<keyword evidence="3" id="KW-1185">Reference proteome</keyword>
<dbReference type="EMBL" id="RDFA01000007">
    <property type="protein sequence ID" value="RXK46935.1"/>
    <property type="molecule type" value="Genomic_DNA"/>
</dbReference>
<sequence length="286" mass="30865">MREKVVSWNKKPSFRRTVSLSIVFVIVSGPFQWLLSFTPFVGGDPSGAVLVIGSLLWGPAAVLGVMVGAVVTDLVIGALSIETLCRVPALGLASITAYTVWGRTRPETKRGDSTIRSIVRNFAAYAAVAVVSLSLFAAVLGWALELLSLSAFSIAAPTQLATVLPLAVVAFPLWAYLEQRVAGRDTVIERIAHRSEHEWGRYRWGLFVVTPVAWVVVGTVVSFVFRATGLVPAERIGRRLTPLATVVLELAGPRGTRIQLLGGGVALLIFLWVFWGKNEAAVCQDE</sequence>